<accession>A0AAN8AUQ8</accession>
<keyword evidence="2" id="KW-1185">Reference proteome</keyword>
<proteinExistence type="predicted"/>
<dbReference type="Proteomes" id="UP001346869">
    <property type="component" value="Unassembled WGS sequence"/>
</dbReference>
<evidence type="ECO:0000313" key="2">
    <source>
        <dbReference type="Proteomes" id="UP001346869"/>
    </source>
</evidence>
<dbReference type="AlphaFoldDB" id="A0AAN8AUQ8"/>
<organism evidence="1 2">
    <name type="scientific">Eleginops maclovinus</name>
    <name type="common">Patagonian blennie</name>
    <name type="synonym">Eleginus maclovinus</name>
    <dbReference type="NCBI Taxonomy" id="56733"/>
    <lineage>
        <taxon>Eukaryota</taxon>
        <taxon>Metazoa</taxon>
        <taxon>Chordata</taxon>
        <taxon>Craniata</taxon>
        <taxon>Vertebrata</taxon>
        <taxon>Euteleostomi</taxon>
        <taxon>Actinopterygii</taxon>
        <taxon>Neopterygii</taxon>
        <taxon>Teleostei</taxon>
        <taxon>Neoteleostei</taxon>
        <taxon>Acanthomorphata</taxon>
        <taxon>Eupercaria</taxon>
        <taxon>Perciformes</taxon>
        <taxon>Notothenioidei</taxon>
        <taxon>Eleginopidae</taxon>
        <taxon>Eleginops</taxon>
    </lineage>
</organism>
<name>A0AAN8AUQ8_ELEMC</name>
<reference evidence="1 2" key="1">
    <citation type="journal article" date="2023" name="Genes (Basel)">
        <title>Chromosome-Level Genome Assembly and Circadian Gene Repertoire of the Patagonia Blennie Eleginops maclovinus-The Closest Ancestral Proxy of Antarctic Cryonotothenioids.</title>
        <authorList>
            <person name="Cheng C.C."/>
            <person name="Rivera-Colon A.G."/>
            <person name="Minhas B.F."/>
            <person name="Wilson L."/>
            <person name="Rayamajhi N."/>
            <person name="Vargas-Chacoff L."/>
            <person name="Catchen J.M."/>
        </authorList>
    </citation>
    <scope>NUCLEOTIDE SEQUENCE [LARGE SCALE GENOMIC DNA]</scope>
    <source>
        <strain evidence="1">JMC-PN-2008</strain>
    </source>
</reference>
<sequence length="73" mass="7926">MLIHTNVVVLGGAGCRAERFVREVKVMLQCCDLLTESDKTLLLSPYVKQDPVPEPSSDPGTCDPACQVILMPP</sequence>
<comment type="caution">
    <text evidence="1">The sequence shown here is derived from an EMBL/GenBank/DDBJ whole genome shotgun (WGS) entry which is preliminary data.</text>
</comment>
<protein>
    <submittedName>
        <fullName evidence="1">Uncharacterized protein</fullName>
    </submittedName>
</protein>
<dbReference type="EMBL" id="JAUZQC010000006">
    <property type="protein sequence ID" value="KAK5869549.1"/>
    <property type="molecule type" value="Genomic_DNA"/>
</dbReference>
<gene>
    <name evidence="1" type="ORF">PBY51_024256</name>
</gene>
<reference evidence="1 2" key="2">
    <citation type="journal article" date="2023" name="Mol. Biol. Evol.">
        <title>Genomics of Secondarily Temperate Adaptation in the Only Non-Antarctic Icefish.</title>
        <authorList>
            <person name="Rivera-Colon A.G."/>
            <person name="Rayamajhi N."/>
            <person name="Minhas B.F."/>
            <person name="Madrigal G."/>
            <person name="Bilyk K.T."/>
            <person name="Yoon V."/>
            <person name="Hune M."/>
            <person name="Gregory S."/>
            <person name="Cheng C.H.C."/>
            <person name="Catchen J.M."/>
        </authorList>
    </citation>
    <scope>NUCLEOTIDE SEQUENCE [LARGE SCALE GENOMIC DNA]</scope>
    <source>
        <strain evidence="1">JMC-PN-2008</strain>
    </source>
</reference>
<evidence type="ECO:0000313" key="1">
    <source>
        <dbReference type="EMBL" id="KAK5869549.1"/>
    </source>
</evidence>